<gene>
    <name evidence="2" type="ORF">CGI_10010255</name>
</gene>
<organism evidence="2">
    <name type="scientific">Magallana gigas</name>
    <name type="common">Pacific oyster</name>
    <name type="synonym">Crassostrea gigas</name>
    <dbReference type="NCBI Taxonomy" id="29159"/>
    <lineage>
        <taxon>Eukaryota</taxon>
        <taxon>Metazoa</taxon>
        <taxon>Spiralia</taxon>
        <taxon>Lophotrochozoa</taxon>
        <taxon>Mollusca</taxon>
        <taxon>Bivalvia</taxon>
        <taxon>Autobranchia</taxon>
        <taxon>Pteriomorphia</taxon>
        <taxon>Ostreida</taxon>
        <taxon>Ostreoidea</taxon>
        <taxon>Ostreidae</taxon>
        <taxon>Magallana</taxon>
    </lineage>
</organism>
<dbReference type="InParanoid" id="K1PPM6"/>
<name>K1PPM6_MAGGI</name>
<dbReference type="SUPFAM" id="SSF57610">
    <property type="entry name" value="Thyroglobulin type-1 domain"/>
    <property type="match status" value="2"/>
</dbReference>
<dbReference type="HOGENOM" id="CLU_1113732_0_0_1"/>
<dbReference type="InterPro" id="IPR000716">
    <property type="entry name" value="Thyroglobulin_1"/>
</dbReference>
<dbReference type="Gene3D" id="4.10.800.10">
    <property type="entry name" value="Thyroglobulin type-1"/>
    <property type="match status" value="1"/>
</dbReference>
<dbReference type="InterPro" id="IPR036857">
    <property type="entry name" value="Thyroglobulin_1_sf"/>
</dbReference>
<accession>K1PPM6</accession>
<sequence length="284" mass="30708">MKVFLFFLSAVCGSQAFIVCPPDACATVRCAAVTAENCDGVVKQNGGFCGCCDSCVSYLAEGESCLATLFLGMPSTADCGPGLHCNMHTHKCVATLNPCAQELSTFTATQNGLPLLGAHKPLCDVDGYYQPKQCAGSHIKRFRVAIRPNLGSKPQLNPGFTLGLLERTQSKPRVDPVRSIHQKADPNCVFGIYKGCYCVSKEGHQIEGYTANVWEAQHMTCQCARDQYEYMQTGLIGRLFYCTANGSYQNYQCMGDVCRCTDADGNVVANSHSVSIGQIDTLKC</sequence>
<protein>
    <submittedName>
        <fullName evidence="2">Uncharacterized protein</fullName>
    </submittedName>
</protein>
<comment type="caution">
    <text evidence="1">Lacks conserved residue(s) required for the propagation of feature annotation.</text>
</comment>
<reference evidence="2" key="1">
    <citation type="journal article" date="2012" name="Nature">
        <title>The oyster genome reveals stress adaptation and complexity of shell formation.</title>
        <authorList>
            <person name="Zhang G."/>
            <person name="Fang X."/>
            <person name="Guo X."/>
            <person name="Li L."/>
            <person name="Luo R."/>
            <person name="Xu F."/>
            <person name="Yang P."/>
            <person name="Zhang L."/>
            <person name="Wang X."/>
            <person name="Qi H."/>
            <person name="Xiong Z."/>
            <person name="Que H."/>
            <person name="Xie Y."/>
            <person name="Holland P.W."/>
            <person name="Paps J."/>
            <person name="Zhu Y."/>
            <person name="Wu F."/>
            <person name="Chen Y."/>
            <person name="Wang J."/>
            <person name="Peng C."/>
            <person name="Meng J."/>
            <person name="Yang L."/>
            <person name="Liu J."/>
            <person name="Wen B."/>
            <person name="Zhang N."/>
            <person name="Huang Z."/>
            <person name="Zhu Q."/>
            <person name="Feng Y."/>
            <person name="Mount A."/>
            <person name="Hedgecock D."/>
            <person name="Xu Z."/>
            <person name="Liu Y."/>
            <person name="Domazet-Loso T."/>
            <person name="Du Y."/>
            <person name="Sun X."/>
            <person name="Zhang S."/>
            <person name="Liu B."/>
            <person name="Cheng P."/>
            <person name="Jiang X."/>
            <person name="Li J."/>
            <person name="Fan D."/>
            <person name="Wang W."/>
            <person name="Fu W."/>
            <person name="Wang T."/>
            <person name="Wang B."/>
            <person name="Zhang J."/>
            <person name="Peng Z."/>
            <person name="Li Y."/>
            <person name="Li N."/>
            <person name="Wang J."/>
            <person name="Chen M."/>
            <person name="He Y."/>
            <person name="Tan F."/>
            <person name="Song X."/>
            <person name="Zheng Q."/>
            <person name="Huang R."/>
            <person name="Yang H."/>
            <person name="Du X."/>
            <person name="Chen L."/>
            <person name="Yang M."/>
            <person name="Gaffney P.M."/>
            <person name="Wang S."/>
            <person name="Luo L."/>
            <person name="She Z."/>
            <person name="Ming Y."/>
            <person name="Huang W."/>
            <person name="Zhang S."/>
            <person name="Huang B."/>
            <person name="Zhang Y."/>
            <person name="Qu T."/>
            <person name="Ni P."/>
            <person name="Miao G."/>
            <person name="Wang J."/>
            <person name="Wang Q."/>
            <person name="Steinberg C.E."/>
            <person name="Wang H."/>
            <person name="Li N."/>
            <person name="Qian L."/>
            <person name="Zhang G."/>
            <person name="Li Y."/>
            <person name="Yang H."/>
            <person name="Liu X."/>
            <person name="Wang J."/>
            <person name="Yin Y."/>
            <person name="Wang J."/>
        </authorList>
    </citation>
    <scope>NUCLEOTIDE SEQUENCE [LARGE SCALE GENOMIC DNA]</scope>
    <source>
        <strain evidence="2">05x7-T-G4-1.051#20</strain>
    </source>
</reference>
<dbReference type="EMBL" id="JH816102">
    <property type="protein sequence ID" value="EKC26122.1"/>
    <property type="molecule type" value="Genomic_DNA"/>
</dbReference>
<evidence type="ECO:0000313" key="2">
    <source>
        <dbReference type="EMBL" id="EKC26122.1"/>
    </source>
</evidence>
<evidence type="ECO:0000256" key="1">
    <source>
        <dbReference type="PROSITE-ProRule" id="PRU00500"/>
    </source>
</evidence>
<dbReference type="Pfam" id="PF00086">
    <property type="entry name" value="Thyroglobulin_1"/>
    <property type="match status" value="1"/>
</dbReference>
<dbReference type="PROSITE" id="PS51162">
    <property type="entry name" value="THYROGLOBULIN_1_2"/>
    <property type="match status" value="1"/>
</dbReference>
<proteinExistence type="predicted"/>
<dbReference type="AlphaFoldDB" id="K1PPM6"/>